<protein>
    <submittedName>
        <fullName evidence="1">Uncharacterized protein</fullName>
    </submittedName>
</protein>
<name>A0A2H1I6F0_BRELN</name>
<evidence type="ECO:0000313" key="2">
    <source>
        <dbReference type="Proteomes" id="UP000234498"/>
    </source>
</evidence>
<dbReference type="AlphaFoldDB" id="A0A2H1I6F0"/>
<dbReference type="Proteomes" id="UP000234498">
    <property type="component" value="Unassembled WGS sequence"/>
</dbReference>
<dbReference type="EMBL" id="FXZA01000002">
    <property type="protein sequence ID" value="SMX70755.1"/>
    <property type="molecule type" value="Genomic_DNA"/>
</dbReference>
<evidence type="ECO:0000313" key="1">
    <source>
        <dbReference type="EMBL" id="SMX70755.1"/>
    </source>
</evidence>
<sequence>MADRSAEWRAAASAKIRDLYYDHVGMIVRADSGASVDGMGDN</sequence>
<accession>A0A2H1I6F0</accession>
<gene>
    <name evidence="1" type="ORF">BLIN101_00892</name>
</gene>
<reference evidence="2" key="1">
    <citation type="submission" date="2017-03" db="EMBL/GenBank/DDBJ databases">
        <authorList>
            <person name="Monnet C."/>
        </authorList>
    </citation>
    <scope>NUCLEOTIDE SEQUENCE [LARGE SCALE GENOMIC DNA]</scope>
    <source>
        <strain evidence="2">Mu101</strain>
    </source>
</reference>
<proteinExistence type="predicted"/>
<organism evidence="1 2">
    <name type="scientific">Brevibacterium linens</name>
    <dbReference type="NCBI Taxonomy" id="1703"/>
    <lineage>
        <taxon>Bacteria</taxon>
        <taxon>Bacillati</taxon>
        <taxon>Actinomycetota</taxon>
        <taxon>Actinomycetes</taxon>
        <taxon>Micrococcales</taxon>
        <taxon>Brevibacteriaceae</taxon>
        <taxon>Brevibacterium</taxon>
    </lineage>
</organism>